<protein>
    <submittedName>
        <fullName evidence="1">Uncharacterized protein</fullName>
    </submittedName>
</protein>
<comment type="caution">
    <text evidence="1">The sequence shown here is derived from an EMBL/GenBank/DDBJ whole genome shotgun (WGS) entry which is preliminary data.</text>
</comment>
<sequence>MKKHQILFGNAAFIKDIQVDRPDFKILNAVLFQRFQNIVHALCFHAYLSVKLFWSRDQSFIHKALNILSVFFNRTVAWKEKYFIFIAID</sequence>
<proteinExistence type="predicted"/>
<organism evidence="1">
    <name type="scientific">bioreactor metagenome</name>
    <dbReference type="NCBI Taxonomy" id="1076179"/>
    <lineage>
        <taxon>unclassified sequences</taxon>
        <taxon>metagenomes</taxon>
        <taxon>ecological metagenomes</taxon>
    </lineage>
</organism>
<evidence type="ECO:0000313" key="1">
    <source>
        <dbReference type="EMBL" id="MPN14853.1"/>
    </source>
</evidence>
<name>A0A645FRS2_9ZZZZ</name>
<reference evidence="1" key="1">
    <citation type="submission" date="2019-08" db="EMBL/GenBank/DDBJ databases">
        <authorList>
            <person name="Kucharzyk K."/>
            <person name="Murdoch R.W."/>
            <person name="Higgins S."/>
            <person name="Loffler F."/>
        </authorList>
    </citation>
    <scope>NUCLEOTIDE SEQUENCE</scope>
</reference>
<gene>
    <name evidence="1" type="ORF">SDC9_162182</name>
</gene>
<dbReference type="EMBL" id="VSSQ01061533">
    <property type="protein sequence ID" value="MPN14853.1"/>
    <property type="molecule type" value="Genomic_DNA"/>
</dbReference>
<accession>A0A645FRS2</accession>
<dbReference type="AlphaFoldDB" id="A0A645FRS2"/>